<protein>
    <recommendedName>
        <fullName evidence="4">Glycosyltransferase RgtA/B/C/D-like domain-containing protein</fullName>
    </recommendedName>
</protein>
<evidence type="ECO:0000313" key="2">
    <source>
        <dbReference type="EMBL" id="REA59001.1"/>
    </source>
</evidence>
<feature type="transmembrane region" description="Helical" evidence="1">
    <location>
        <begin position="203"/>
        <end position="220"/>
    </location>
</feature>
<feature type="transmembrane region" description="Helical" evidence="1">
    <location>
        <begin position="349"/>
        <end position="369"/>
    </location>
</feature>
<dbReference type="OrthoDB" id="951280at2"/>
<sequence length="430" mass="49554">MIKYIAASIIMILAFGYIVFFAVPDIPSFDDYFATLYLIKTFYFEDADFAKQLGLLFARHNEHRIVISRALAATYYCIFGKLSFHHLLILQNLFLLAFVGIVVRLYRKYAVLNPVIFLFITSFLFGLSFYQVTSFYWGGIQHYTVFVFSFLCLVCLNDSEKWWSSGFGLAVLSGMLATLSFGNGILALLMGCFLLFVRSRYKLLIIWILFTSMMIIYGFRIDKPERLSVVDFNFEWMGRLLFTFLGSFLYVNPSVGHYANIIVCMLAGIVVAGFWLWLFFSGYAFRKPLLYVLFSLPVVTGIIISISRFETKSAGGIAPRYMFFTATIPVMIVLILLDMRIIKWPQLRYILPVTLSIWGLSFYNNYFALKAMRTELNETVVKWKKDKSIPLVYYHDAKNTSGVLEWAICNKVLTNPIYDGACDQHSSENR</sequence>
<feature type="transmembrane region" description="Helical" evidence="1">
    <location>
        <begin position="321"/>
        <end position="337"/>
    </location>
</feature>
<evidence type="ECO:0000313" key="3">
    <source>
        <dbReference type="Proteomes" id="UP000256373"/>
    </source>
</evidence>
<accession>A0A3D8Y7J5</accession>
<reference evidence="2 3" key="1">
    <citation type="submission" date="2018-07" db="EMBL/GenBank/DDBJ databases">
        <title>Dyadobacter roseus sp. nov., isolated from rose rhizosphere soil.</title>
        <authorList>
            <person name="Chen L."/>
        </authorList>
    </citation>
    <scope>NUCLEOTIDE SEQUENCE [LARGE SCALE GENOMIC DNA]</scope>
    <source>
        <strain evidence="2 3">RS19</strain>
    </source>
</reference>
<proteinExistence type="predicted"/>
<evidence type="ECO:0008006" key="4">
    <source>
        <dbReference type="Google" id="ProtNLM"/>
    </source>
</evidence>
<evidence type="ECO:0000256" key="1">
    <source>
        <dbReference type="SAM" id="Phobius"/>
    </source>
</evidence>
<dbReference type="AlphaFoldDB" id="A0A3D8Y7J5"/>
<keyword evidence="1" id="KW-0472">Membrane</keyword>
<name>A0A3D8Y7J5_9BACT</name>
<gene>
    <name evidence="2" type="ORF">DSL64_18750</name>
</gene>
<keyword evidence="1" id="KW-1133">Transmembrane helix</keyword>
<dbReference type="Proteomes" id="UP000256373">
    <property type="component" value="Unassembled WGS sequence"/>
</dbReference>
<organism evidence="2 3">
    <name type="scientific">Dyadobacter luteus</name>
    <dbReference type="NCBI Taxonomy" id="2259619"/>
    <lineage>
        <taxon>Bacteria</taxon>
        <taxon>Pseudomonadati</taxon>
        <taxon>Bacteroidota</taxon>
        <taxon>Cytophagia</taxon>
        <taxon>Cytophagales</taxon>
        <taxon>Spirosomataceae</taxon>
        <taxon>Dyadobacter</taxon>
    </lineage>
</organism>
<feature type="transmembrane region" description="Helical" evidence="1">
    <location>
        <begin position="110"/>
        <end position="130"/>
    </location>
</feature>
<feature type="transmembrane region" description="Helical" evidence="1">
    <location>
        <begin position="257"/>
        <end position="277"/>
    </location>
</feature>
<feature type="transmembrane region" description="Helical" evidence="1">
    <location>
        <begin position="289"/>
        <end position="309"/>
    </location>
</feature>
<feature type="transmembrane region" description="Helical" evidence="1">
    <location>
        <begin position="84"/>
        <end position="103"/>
    </location>
</feature>
<comment type="caution">
    <text evidence="2">The sequence shown here is derived from an EMBL/GenBank/DDBJ whole genome shotgun (WGS) entry which is preliminary data.</text>
</comment>
<feature type="transmembrane region" description="Helical" evidence="1">
    <location>
        <begin position="232"/>
        <end position="251"/>
    </location>
</feature>
<keyword evidence="3" id="KW-1185">Reference proteome</keyword>
<feature type="transmembrane region" description="Helical" evidence="1">
    <location>
        <begin position="5"/>
        <end position="23"/>
    </location>
</feature>
<dbReference type="RefSeq" id="WP_115832458.1">
    <property type="nucleotide sequence ID" value="NZ_QNUL01000017.1"/>
</dbReference>
<keyword evidence="1" id="KW-0812">Transmembrane</keyword>
<feature type="transmembrane region" description="Helical" evidence="1">
    <location>
        <begin position="168"/>
        <end position="197"/>
    </location>
</feature>
<dbReference type="EMBL" id="QNUL01000017">
    <property type="protein sequence ID" value="REA59001.1"/>
    <property type="molecule type" value="Genomic_DNA"/>
</dbReference>